<feature type="region of interest" description="Disordered" evidence="5">
    <location>
        <begin position="1"/>
        <end position="44"/>
    </location>
</feature>
<organism evidence="9 10">
    <name type="scientific">Colletotrichum fructicola (strain Nara gc5)</name>
    <name type="common">Anthracnose fungus</name>
    <name type="synonym">Colletotrichum gloeosporioides (strain Nara gc5)</name>
    <dbReference type="NCBI Taxonomy" id="1213859"/>
    <lineage>
        <taxon>Eukaryota</taxon>
        <taxon>Fungi</taxon>
        <taxon>Dikarya</taxon>
        <taxon>Ascomycota</taxon>
        <taxon>Pezizomycotina</taxon>
        <taxon>Sordariomycetes</taxon>
        <taxon>Hypocreomycetidae</taxon>
        <taxon>Glomerellales</taxon>
        <taxon>Glomerellaceae</taxon>
        <taxon>Colletotrichum</taxon>
        <taxon>Colletotrichum gloeosporioides species complex</taxon>
    </lineage>
</organism>
<feature type="transmembrane region" description="Helical" evidence="6">
    <location>
        <begin position="276"/>
        <end position="295"/>
    </location>
</feature>
<evidence type="ECO:0000256" key="6">
    <source>
        <dbReference type="SAM" id="Phobius"/>
    </source>
</evidence>
<dbReference type="InterPro" id="IPR016040">
    <property type="entry name" value="NAD(P)-bd_dom"/>
</dbReference>
<feature type="compositionally biased region" description="Polar residues" evidence="5">
    <location>
        <begin position="1"/>
        <end position="10"/>
    </location>
</feature>
<keyword evidence="4 6" id="KW-0472">Membrane</keyword>
<dbReference type="AlphaFoldDB" id="A0A7J6IWX0"/>
<feature type="transmembrane region" description="Helical" evidence="6">
    <location>
        <begin position="328"/>
        <end position="347"/>
    </location>
</feature>
<comment type="caution">
    <text evidence="9">The sequence shown here is derived from an EMBL/GenBank/DDBJ whole genome shotgun (WGS) entry which is preliminary data.</text>
</comment>
<feature type="transmembrane region" description="Helical" evidence="6">
    <location>
        <begin position="483"/>
        <end position="503"/>
    </location>
</feature>
<accession>A0A7J6IWX0</accession>
<name>A0A7J6IWX0_COLFN</name>
<dbReference type="Pfam" id="PF00324">
    <property type="entry name" value="AA_permease"/>
    <property type="match status" value="1"/>
</dbReference>
<evidence type="ECO:0000313" key="10">
    <source>
        <dbReference type="Proteomes" id="UP000011096"/>
    </source>
</evidence>
<feature type="transmembrane region" description="Helical" evidence="6">
    <location>
        <begin position="234"/>
        <end position="255"/>
    </location>
</feature>
<dbReference type="Pfam" id="PF13460">
    <property type="entry name" value="NAD_binding_10"/>
    <property type="match status" value="1"/>
</dbReference>
<dbReference type="InterPro" id="IPR036291">
    <property type="entry name" value="NAD(P)-bd_dom_sf"/>
</dbReference>
<protein>
    <submittedName>
        <fullName evidence="9">Amino-acid permease GAP3</fullName>
    </submittedName>
</protein>
<reference evidence="9 10" key="2">
    <citation type="submission" date="2020-04" db="EMBL/GenBank/DDBJ databases">
        <title>Genome sequencing and assembly of multiple isolates from the Colletotrichum gloeosporioides species complex.</title>
        <authorList>
            <person name="Gan P."/>
            <person name="Shirasu K."/>
        </authorList>
    </citation>
    <scope>NUCLEOTIDE SEQUENCE [LARGE SCALE GENOMIC DNA]</scope>
    <source>
        <strain evidence="9 10">Nara gc5</strain>
    </source>
</reference>
<dbReference type="OrthoDB" id="4822969at2759"/>
<evidence type="ECO:0000313" key="9">
    <source>
        <dbReference type="EMBL" id="KAF4480722.1"/>
    </source>
</evidence>
<evidence type="ECO:0000256" key="4">
    <source>
        <dbReference type="ARBA" id="ARBA00023136"/>
    </source>
</evidence>
<dbReference type="GeneID" id="43606994"/>
<dbReference type="InterPro" id="IPR050524">
    <property type="entry name" value="APC_YAT"/>
</dbReference>
<dbReference type="Gene3D" id="3.40.50.720">
    <property type="entry name" value="NAD(P)-binding Rossmann-like Domain"/>
    <property type="match status" value="1"/>
</dbReference>
<dbReference type="InParanoid" id="A0A7J6IWX0"/>
<feature type="domain" description="Amino acid permease/ SLC12A" evidence="7">
    <location>
        <begin position="53"/>
        <end position="506"/>
    </location>
</feature>
<dbReference type="PANTHER" id="PTHR43341">
    <property type="entry name" value="AMINO ACID PERMEASE"/>
    <property type="match status" value="1"/>
</dbReference>
<feature type="transmembrane region" description="Helical" evidence="6">
    <location>
        <begin position="192"/>
        <end position="214"/>
    </location>
</feature>
<keyword evidence="10" id="KW-1185">Reference proteome</keyword>
<dbReference type="Gene3D" id="3.90.25.10">
    <property type="entry name" value="UDP-galactose 4-epimerase, domain 1"/>
    <property type="match status" value="1"/>
</dbReference>
<evidence type="ECO:0000256" key="2">
    <source>
        <dbReference type="ARBA" id="ARBA00022692"/>
    </source>
</evidence>
<evidence type="ECO:0000256" key="1">
    <source>
        <dbReference type="ARBA" id="ARBA00004141"/>
    </source>
</evidence>
<gene>
    <name evidence="9" type="primary">HIP1-0</name>
    <name evidence="9" type="ORF">CGGC5_v010587</name>
</gene>
<feature type="transmembrane region" description="Helical" evidence="6">
    <location>
        <begin position="447"/>
        <end position="471"/>
    </location>
</feature>
<keyword evidence="2 6" id="KW-0812">Transmembrane</keyword>
<dbReference type="SUPFAM" id="SSF51735">
    <property type="entry name" value="NAD(P)-binding Rossmann-fold domains"/>
    <property type="match status" value="1"/>
</dbReference>
<keyword evidence="3 6" id="KW-1133">Transmembrane helix</keyword>
<reference evidence="9 10" key="1">
    <citation type="submission" date="2012-08" db="EMBL/GenBank/DDBJ databases">
        <authorList>
            <person name="Gan P.H.P."/>
            <person name="Ikeda K."/>
            <person name="Irieda H."/>
            <person name="Narusaka M."/>
            <person name="O'Connell R.J."/>
            <person name="Narusaka Y."/>
            <person name="Takano Y."/>
            <person name="Kubo Y."/>
            <person name="Shirasu K."/>
        </authorList>
    </citation>
    <scope>NUCLEOTIDE SEQUENCE [LARGE SCALE GENOMIC DNA]</scope>
    <source>
        <strain evidence="9 10">Nara gc5</strain>
    </source>
</reference>
<dbReference type="Gene3D" id="1.20.1740.10">
    <property type="entry name" value="Amino acid/polyamine transporter I"/>
    <property type="match status" value="1"/>
</dbReference>
<dbReference type="EMBL" id="ANPB02000006">
    <property type="protein sequence ID" value="KAF4480722.1"/>
    <property type="molecule type" value="Genomic_DNA"/>
</dbReference>
<dbReference type="Proteomes" id="UP000011096">
    <property type="component" value="Unassembled WGS sequence"/>
</dbReference>
<dbReference type="GO" id="GO:0015171">
    <property type="term" value="F:amino acid transmembrane transporter activity"/>
    <property type="evidence" value="ECO:0007669"/>
    <property type="project" value="TreeGrafter"/>
</dbReference>
<feature type="transmembrane region" description="Helical" evidence="6">
    <location>
        <begin position="159"/>
        <end position="180"/>
    </location>
</feature>
<evidence type="ECO:0000259" key="7">
    <source>
        <dbReference type="Pfam" id="PF00324"/>
    </source>
</evidence>
<proteinExistence type="predicted"/>
<feature type="transmembrane region" description="Helical" evidence="6">
    <location>
        <begin position="403"/>
        <end position="426"/>
    </location>
</feature>
<sequence>MQTSQISDMQASEKSDQEKQLSPVRTAESVHQGQITSDEQGQGDLHRDFSPRHIHIISLGSSVGSGLFIATGKALATGGPGTMFLAYLIVCTGVWSNLQSLGEMTIAFPVSGSFVNYAGRWVDPALAFGAGFAEWLGWIAVFAAEAEFFVVLIEYWTTAVPHAALISIFLCICLVVFFLPNKFFAWLQSIGSLVKIILFVFVIFLSLALIAGAGPTGSVKDGSYWREGKAFQNGFMGFASCALLAIWAVGDQVFIGVMGGEASSPRYSMAHASTLVPIRVSFMYLVCVIFIGIIVPSDDPLLLGGSGSAASPFVIATRNSGLAGIPDFINVCMIIGILAIALESIYLPSRIIRTMAFQGLLPEVLAKCDDKGRPRWALFISAVVGVILSYLSLSSGGTTALNWFISITSASFFSNWAIIAFTNLRFHAALRAQNDKIFSQNFAWKSIAWPFAPIWGLIISSMLMVCLVYAAVNPSNAFSAENFFEYMIGLLMIVGATIGYKLVRRSRWVDPAEADLDCLIWATIVANHSSLHLGTMSEDKQTVVIAGAGDLAQYLAEEFKVDNTHDVLLISRKEREFFTKLGVTTHEIDEYSADSVLAVLEKVNATVLISTLHTDDPALYTSLHKALLLACKASKTCKRFIPSEFLGNLRKFDNIPRGIARARRAFRSKLLNESEIKWTLVNLGWLADYFVQQPDGSRSYISPFPQGWPINMEEGTVRVIGTGDEPVCWTAARDVAKAVVKLVSHDEWPDHVYVFGEIGSWNQAIEKVERYYGVTLTRTHVTQDDISRDLANEAVVEKWYRATIDEWSQAGATAVPLEEALHQRERYFGEVKFRDINELLRSSERMQII</sequence>
<evidence type="ECO:0000256" key="3">
    <source>
        <dbReference type="ARBA" id="ARBA00022989"/>
    </source>
</evidence>
<dbReference type="GO" id="GO:0016020">
    <property type="term" value="C:membrane"/>
    <property type="evidence" value="ECO:0007669"/>
    <property type="project" value="UniProtKB-SubCell"/>
</dbReference>
<evidence type="ECO:0000256" key="5">
    <source>
        <dbReference type="SAM" id="MobiDB-lite"/>
    </source>
</evidence>
<dbReference type="RefSeq" id="XP_031880343.1">
    <property type="nucleotide sequence ID" value="XM_032022802.1"/>
</dbReference>
<evidence type="ECO:0000259" key="8">
    <source>
        <dbReference type="Pfam" id="PF13460"/>
    </source>
</evidence>
<dbReference type="PANTHER" id="PTHR43341:SF4">
    <property type="entry name" value="ARGININE PERMEASE CAN1-RELATED"/>
    <property type="match status" value="1"/>
</dbReference>
<dbReference type="InterPro" id="IPR004841">
    <property type="entry name" value="AA-permease/SLC12A_dom"/>
</dbReference>
<feature type="transmembrane region" description="Helical" evidence="6">
    <location>
        <begin position="376"/>
        <end position="397"/>
    </location>
</feature>
<feature type="domain" description="NAD(P)-binding" evidence="8">
    <location>
        <begin position="548"/>
        <end position="688"/>
    </location>
</feature>
<feature type="compositionally biased region" description="Polar residues" evidence="5">
    <location>
        <begin position="29"/>
        <end position="40"/>
    </location>
</feature>
<comment type="subcellular location">
    <subcellularLocation>
        <location evidence="1">Membrane</location>
        <topology evidence="1">Multi-pass membrane protein</topology>
    </subcellularLocation>
</comment>